<evidence type="ECO:0000256" key="4">
    <source>
        <dbReference type="ARBA" id="ARBA00022692"/>
    </source>
</evidence>
<evidence type="ECO:0000256" key="1">
    <source>
        <dbReference type="ARBA" id="ARBA00004651"/>
    </source>
</evidence>
<feature type="transmembrane region" description="Helical" evidence="7">
    <location>
        <begin position="57"/>
        <end position="79"/>
    </location>
</feature>
<dbReference type="Proteomes" id="UP001149140">
    <property type="component" value="Unassembled WGS sequence"/>
</dbReference>
<evidence type="ECO:0000256" key="7">
    <source>
        <dbReference type="SAM" id="Phobius"/>
    </source>
</evidence>
<dbReference type="GO" id="GO:0005886">
    <property type="term" value="C:plasma membrane"/>
    <property type="evidence" value="ECO:0007669"/>
    <property type="project" value="UniProtKB-SubCell"/>
</dbReference>
<evidence type="ECO:0000313" key="8">
    <source>
        <dbReference type="EMBL" id="MDA0165676.1"/>
    </source>
</evidence>
<evidence type="ECO:0000256" key="6">
    <source>
        <dbReference type="ARBA" id="ARBA00023136"/>
    </source>
</evidence>
<dbReference type="RefSeq" id="WP_270044936.1">
    <property type="nucleotide sequence ID" value="NZ_JAPDOD010000050.1"/>
</dbReference>
<feature type="transmembrane region" description="Helical" evidence="7">
    <location>
        <begin position="26"/>
        <end position="51"/>
    </location>
</feature>
<dbReference type="PANTHER" id="PTHR33884:SF3">
    <property type="entry name" value="UPF0410 PROTEIN YMGE"/>
    <property type="match status" value="1"/>
</dbReference>
<comment type="caution">
    <text evidence="8">The sequence shown here is derived from an EMBL/GenBank/DDBJ whole genome shotgun (WGS) entry which is preliminary data.</text>
</comment>
<keyword evidence="4 7" id="KW-0812">Transmembrane</keyword>
<dbReference type="AlphaFoldDB" id="A0A9X3S729"/>
<keyword evidence="6 7" id="KW-0472">Membrane</keyword>
<comment type="subcellular location">
    <subcellularLocation>
        <location evidence="1">Cell membrane</location>
        <topology evidence="1">Multi-pass membrane protein</topology>
    </subcellularLocation>
</comment>
<dbReference type="EMBL" id="JAPDOD010000050">
    <property type="protein sequence ID" value="MDA0165676.1"/>
    <property type="molecule type" value="Genomic_DNA"/>
</dbReference>
<dbReference type="PANTHER" id="PTHR33884">
    <property type="entry name" value="UPF0410 PROTEIN YMGE"/>
    <property type="match status" value="1"/>
</dbReference>
<sequence length="84" mass="8573">MIGAIILGIVAGFAGRLIMPGRDKMGLIATVALGLAGAVVGWLIFTGLLGIGDTDVFDLGGLVSAIIGVLIILGGFRLIRAQRR</sequence>
<organism evidence="8 9">
    <name type="scientific">Solirubrobacter ginsenosidimutans</name>
    <dbReference type="NCBI Taxonomy" id="490573"/>
    <lineage>
        <taxon>Bacteria</taxon>
        <taxon>Bacillati</taxon>
        <taxon>Actinomycetota</taxon>
        <taxon>Thermoleophilia</taxon>
        <taxon>Solirubrobacterales</taxon>
        <taxon>Solirubrobacteraceae</taxon>
        <taxon>Solirubrobacter</taxon>
    </lineage>
</organism>
<keyword evidence="5 7" id="KW-1133">Transmembrane helix</keyword>
<keyword evidence="3" id="KW-1003">Cell membrane</keyword>
<evidence type="ECO:0000256" key="2">
    <source>
        <dbReference type="ARBA" id="ARBA00011006"/>
    </source>
</evidence>
<protein>
    <submittedName>
        <fullName evidence="8">GlsB/YeaQ/YmgE family stress response membrane protein</fullName>
    </submittedName>
</protein>
<evidence type="ECO:0000256" key="5">
    <source>
        <dbReference type="ARBA" id="ARBA00022989"/>
    </source>
</evidence>
<proteinExistence type="inferred from homology"/>
<gene>
    <name evidence="8" type="ORF">OM076_35745</name>
</gene>
<reference evidence="8" key="1">
    <citation type="submission" date="2022-10" db="EMBL/GenBank/DDBJ databases">
        <title>The WGS of Solirubrobacter ginsenosidimutans DSM 21036.</title>
        <authorList>
            <person name="Jiang Z."/>
        </authorList>
    </citation>
    <scope>NUCLEOTIDE SEQUENCE</scope>
    <source>
        <strain evidence="8">DSM 21036</strain>
    </source>
</reference>
<evidence type="ECO:0000313" key="9">
    <source>
        <dbReference type="Proteomes" id="UP001149140"/>
    </source>
</evidence>
<comment type="similarity">
    <text evidence="2">Belongs to the UPF0410 family.</text>
</comment>
<accession>A0A9X3S729</accession>
<keyword evidence="9" id="KW-1185">Reference proteome</keyword>
<dbReference type="InterPro" id="IPR007341">
    <property type="entry name" value="Transgly_assoc"/>
</dbReference>
<name>A0A9X3S729_9ACTN</name>
<evidence type="ECO:0000256" key="3">
    <source>
        <dbReference type="ARBA" id="ARBA00022475"/>
    </source>
</evidence>